<dbReference type="EMBL" id="CP002364">
    <property type="protein sequence ID" value="ADW18639.1"/>
    <property type="molecule type" value="Genomic_DNA"/>
</dbReference>
<dbReference type="AlphaFoldDB" id="A0A7U4DQ12"/>
<organism evidence="1 2">
    <name type="scientific">Desulfobulbus propionicus (strain ATCC 33891 / DSM 2032 / VKM B-1956 / 1pr3)</name>
    <dbReference type="NCBI Taxonomy" id="577650"/>
    <lineage>
        <taxon>Bacteria</taxon>
        <taxon>Pseudomonadati</taxon>
        <taxon>Thermodesulfobacteriota</taxon>
        <taxon>Desulfobulbia</taxon>
        <taxon>Desulfobulbales</taxon>
        <taxon>Desulfobulbaceae</taxon>
        <taxon>Desulfobulbus</taxon>
    </lineage>
</organism>
<dbReference type="Proteomes" id="UP000006365">
    <property type="component" value="Chromosome"/>
</dbReference>
<dbReference type="KEGG" id="dpr:Despr_2501"/>
<sequence length="85" mass="10105">MSEEEIRFLPYEEAVRLVAAIQEEEDIDDPDHRILTVYSHQEKELCWFDFEEVMRDAGVKASDPQGKEKVTEYIMHHLPDWVLDI</sequence>
<reference evidence="1 2" key="1">
    <citation type="journal article" date="2011" name="Stand. Genomic Sci.">
        <title>Complete genome sequence of Desulfobulbus propionicus type strain (1pr3).</title>
        <authorList>
            <person name="Pagani I."/>
            <person name="Lapidus A."/>
            <person name="Nolan M."/>
            <person name="Lucas S."/>
            <person name="Hammon N."/>
            <person name="Deshpande S."/>
            <person name="Cheng J.F."/>
            <person name="Chertkov O."/>
            <person name="Davenport K."/>
            <person name="Tapia R."/>
            <person name="Han C."/>
            <person name="Goodwin L."/>
            <person name="Pitluck S."/>
            <person name="Liolios K."/>
            <person name="Mavromatis K."/>
            <person name="Ivanova N."/>
            <person name="Mikhailova N."/>
            <person name="Pati A."/>
            <person name="Chen A."/>
            <person name="Palaniappan K."/>
            <person name="Land M."/>
            <person name="Hauser L."/>
            <person name="Chang Y.J."/>
            <person name="Jeffries C.D."/>
            <person name="Detter J.C."/>
            <person name="Brambilla E."/>
            <person name="Kannan K.P."/>
            <person name="Djao O.D."/>
            <person name="Rohde M."/>
            <person name="Pukall R."/>
            <person name="Spring S."/>
            <person name="Goker M."/>
            <person name="Sikorski J."/>
            <person name="Woyke T."/>
            <person name="Bristow J."/>
            <person name="Eisen J.A."/>
            <person name="Markowitz V."/>
            <person name="Hugenholtz P."/>
            <person name="Kyrpides N.C."/>
            <person name="Klenk H.P."/>
        </authorList>
    </citation>
    <scope>NUCLEOTIDE SEQUENCE [LARGE SCALE GENOMIC DNA]</scope>
    <source>
        <strain evidence="2">ATCC 33891 / DSM 2032 / 1pr3</strain>
    </source>
</reference>
<name>A0A7U4DQ12_DESPD</name>
<protein>
    <submittedName>
        <fullName evidence="1">Uncharacterized protein</fullName>
    </submittedName>
</protein>
<proteinExistence type="predicted"/>
<gene>
    <name evidence="1" type="ordered locus">Despr_2501</name>
</gene>
<keyword evidence="2" id="KW-1185">Reference proteome</keyword>
<evidence type="ECO:0000313" key="1">
    <source>
        <dbReference type="EMBL" id="ADW18639.1"/>
    </source>
</evidence>
<dbReference type="RefSeq" id="WP_015725165.1">
    <property type="nucleotide sequence ID" value="NC_014972.1"/>
</dbReference>
<accession>A0A7U4DQ12</accession>
<evidence type="ECO:0000313" key="2">
    <source>
        <dbReference type="Proteomes" id="UP000006365"/>
    </source>
</evidence>